<evidence type="ECO:0000313" key="1">
    <source>
        <dbReference type="EMBL" id="TNN55119.1"/>
    </source>
</evidence>
<organism evidence="1 2">
    <name type="scientific">Liparis tanakae</name>
    <name type="common">Tanaka's snailfish</name>
    <dbReference type="NCBI Taxonomy" id="230148"/>
    <lineage>
        <taxon>Eukaryota</taxon>
        <taxon>Metazoa</taxon>
        <taxon>Chordata</taxon>
        <taxon>Craniata</taxon>
        <taxon>Vertebrata</taxon>
        <taxon>Euteleostomi</taxon>
        <taxon>Actinopterygii</taxon>
        <taxon>Neopterygii</taxon>
        <taxon>Teleostei</taxon>
        <taxon>Neoteleostei</taxon>
        <taxon>Acanthomorphata</taxon>
        <taxon>Eupercaria</taxon>
        <taxon>Perciformes</taxon>
        <taxon>Cottioidei</taxon>
        <taxon>Cottales</taxon>
        <taxon>Liparidae</taxon>
        <taxon>Liparis</taxon>
    </lineage>
</organism>
<dbReference type="Proteomes" id="UP000314294">
    <property type="component" value="Unassembled WGS sequence"/>
</dbReference>
<dbReference type="EMBL" id="SRLO01000464">
    <property type="protein sequence ID" value="TNN55119.1"/>
    <property type="molecule type" value="Genomic_DNA"/>
</dbReference>
<dbReference type="AlphaFoldDB" id="A0A4Z2GP36"/>
<name>A0A4Z2GP36_9TELE</name>
<protein>
    <submittedName>
        <fullName evidence="1">Uncharacterized protein</fullName>
    </submittedName>
</protein>
<evidence type="ECO:0000313" key="2">
    <source>
        <dbReference type="Proteomes" id="UP000314294"/>
    </source>
</evidence>
<keyword evidence="2" id="KW-1185">Reference proteome</keyword>
<gene>
    <name evidence="1" type="ORF">EYF80_034643</name>
</gene>
<sequence length="167" mass="18252">MTWMELCVKSIGDELIQLQQGGFIEDYRQISEAVKKAPEMKSQSTVSGFAPECQKPNRDGPLVVDLQSNTLTSVPLLRGKDGVVAAEMGGGARVRVDFEDKGVHQPSSSSSHTHVRKCTESSELIVVLGEVLSVVCGLASHKHVPVFKDLLFGQHLVLRREDKGITR</sequence>
<reference evidence="1 2" key="1">
    <citation type="submission" date="2019-03" db="EMBL/GenBank/DDBJ databases">
        <title>First draft genome of Liparis tanakae, snailfish: a comprehensive survey of snailfish specific genes.</title>
        <authorList>
            <person name="Kim W."/>
            <person name="Song I."/>
            <person name="Jeong J.-H."/>
            <person name="Kim D."/>
            <person name="Kim S."/>
            <person name="Ryu S."/>
            <person name="Song J.Y."/>
            <person name="Lee S.K."/>
        </authorList>
    </citation>
    <scope>NUCLEOTIDE SEQUENCE [LARGE SCALE GENOMIC DNA]</scope>
    <source>
        <tissue evidence="1">Muscle</tissue>
    </source>
</reference>
<proteinExistence type="predicted"/>
<accession>A0A4Z2GP36</accession>
<comment type="caution">
    <text evidence="1">The sequence shown here is derived from an EMBL/GenBank/DDBJ whole genome shotgun (WGS) entry which is preliminary data.</text>
</comment>